<accession>A0A1S4CB40</accession>
<organism evidence="3">
    <name type="scientific">Nicotiana tabacum</name>
    <name type="common">Common tobacco</name>
    <dbReference type="NCBI Taxonomy" id="4097"/>
    <lineage>
        <taxon>Eukaryota</taxon>
        <taxon>Viridiplantae</taxon>
        <taxon>Streptophyta</taxon>
        <taxon>Embryophyta</taxon>
        <taxon>Tracheophyta</taxon>
        <taxon>Spermatophyta</taxon>
        <taxon>Magnoliopsida</taxon>
        <taxon>eudicotyledons</taxon>
        <taxon>Gunneridae</taxon>
        <taxon>Pentapetalae</taxon>
        <taxon>asterids</taxon>
        <taxon>lamiids</taxon>
        <taxon>Solanales</taxon>
        <taxon>Solanaceae</taxon>
        <taxon>Nicotianoideae</taxon>
        <taxon>Nicotianeae</taxon>
        <taxon>Nicotiana</taxon>
    </lineage>
</organism>
<evidence type="ECO:0000256" key="1">
    <source>
        <dbReference type="SAM" id="MobiDB-lite"/>
    </source>
</evidence>
<name>A0A1S4CB40_TOBAC</name>
<feature type="domain" description="Retroviral polymerase SH3-like" evidence="2">
    <location>
        <begin position="217"/>
        <end position="267"/>
    </location>
</feature>
<dbReference type="SUPFAM" id="SSF56672">
    <property type="entry name" value="DNA/RNA polymerases"/>
    <property type="match status" value="1"/>
</dbReference>
<evidence type="ECO:0000259" key="2">
    <source>
        <dbReference type="Pfam" id="PF25597"/>
    </source>
</evidence>
<dbReference type="KEGG" id="nta:107817072"/>
<dbReference type="Pfam" id="PF25597">
    <property type="entry name" value="SH3_retrovirus"/>
    <property type="match status" value="1"/>
</dbReference>
<feature type="compositionally biased region" description="Low complexity" evidence="1">
    <location>
        <begin position="315"/>
        <end position="362"/>
    </location>
</feature>
<feature type="compositionally biased region" description="Low complexity" evidence="1">
    <location>
        <begin position="292"/>
        <end position="305"/>
    </location>
</feature>
<gene>
    <name evidence="3" type="primary">LOC107817072</name>
</gene>
<dbReference type="RefSeq" id="XP_016498336.1">
    <property type="nucleotide sequence ID" value="XM_016642850.1"/>
</dbReference>
<dbReference type="PANTHER" id="PTHR11439:SF447">
    <property type="entry name" value="REVERSE TRANSCRIPTASE TY1_COPIA-TYPE DOMAIN-CONTAINING PROTEIN"/>
    <property type="match status" value="1"/>
</dbReference>
<dbReference type="PANTHER" id="PTHR11439">
    <property type="entry name" value="GAG-POL-RELATED RETROTRANSPOSON"/>
    <property type="match status" value="1"/>
</dbReference>
<dbReference type="OrthoDB" id="414104at2759"/>
<evidence type="ECO:0000313" key="3">
    <source>
        <dbReference type="RefSeq" id="XP_016498336.1"/>
    </source>
</evidence>
<sequence length="612" mass="67987">MNTGSSPGGYNFRNNQENMRNLNCNYFKKPGHTLDKCYKLHGYPQNFKPNNKQRRLQNPNQGNAVTTDEGYAQVQANDTEATISIKQEQLSQLMELLQQVKIGQQATTSSEVNVNANCAGTCLPIIPYSYNNSKSHIWIFDSSASEHMIFDSTIIVNIKPLLSLVNVNLPNSRRVRVTLAGQVTIHPDLTLHRGLYLRRTLVLGDVKAGLYLFHSIHQDKLDPRVVTCVYLDYPTGMKGYRLLNLQTREIFVSRNAIFHESIFPFTSLHTNFSPLFPIFSTTDFSTSPTRNSTDSSPSPTFSSSSIPVDPSHIAPSVETSVSVSPHVPSSHVPSPLSTISYTPSTSSTAPPISSSTSDSSPTFNPAHSPSAPNDVLRRSLREHNALVYLCDYICGAVHLTDVSTSYFLSPISPSTISPTALSTPNQSLLNSLPYVHEPSSYSQAALHPGWQEAMAKDLDALKDNDTWQWYARLIAAFNFKGFTHSLNDYSLFYKKNGDSISLVAVYVDDILLTVLRESSGLILCQCKFTLELLTEFDCLGQSSASSPLDPSSKLHAGVGVPLSDLLLYRRLLGKLNFLTHTRPDISFVIQHLSQFMQDPRESHFYAAHHCFR</sequence>
<reference evidence="3" key="1">
    <citation type="submission" date="2025-08" db="UniProtKB">
        <authorList>
            <consortium name="RefSeq"/>
        </authorList>
    </citation>
    <scope>IDENTIFICATION</scope>
</reference>
<dbReference type="InterPro" id="IPR057670">
    <property type="entry name" value="SH3_retrovirus"/>
</dbReference>
<dbReference type="InterPro" id="IPR043502">
    <property type="entry name" value="DNA/RNA_pol_sf"/>
</dbReference>
<feature type="region of interest" description="Disordered" evidence="1">
    <location>
        <begin position="285"/>
        <end position="374"/>
    </location>
</feature>
<dbReference type="AlphaFoldDB" id="A0A1S4CB40"/>
<protein>
    <recommendedName>
        <fullName evidence="2">Retroviral polymerase SH3-like domain-containing protein</fullName>
    </recommendedName>
</protein>
<dbReference type="PaxDb" id="4097-A0A1S4CB40"/>
<proteinExistence type="predicted"/>